<dbReference type="Pfam" id="PF04616">
    <property type="entry name" value="Glyco_hydro_43"/>
    <property type="match status" value="1"/>
</dbReference>
<gene>
    <name evidence="6" type="ORF">BU24DRAFT_351164</name>
</gene>
<dbReference type="PANTHER" id="PTHR43817:SF1">
    <property type="entry name" value="HYDROLASE, FAMILY 43, PUTATIVE (AFU_ORTHOLOGUE AFUA_3G01660)-RELATED"/>
    <property type="match status" value="1"/>
</dbReference>
<evidence type="ECO:0000256" key="5">
    <source>
        <dbReference type="RuleBase" id="RU361187"/>
    </source>
</evidence>
<proteinExistence type="inferred from homology"/>
<evidence type="ECO:0000256" key="1">
    <source>
        <dbReference type="ARBA" id="ARBA00009865"/>
    </source>
</evidence>
<dbReference type="OrthoDB" id="272289at2759"/>
<dbReference type="PANTHER" id="PTHR43817">
    <property type="entry name" value="GLYCOSYL HYDROLASE"/>
    <property type="match status" value="1"/>
</dbReference>
<evidence type="ECO:0000256" key="2">
    <source>
        <dbReference type="ARBA" id="ARBA00022729"/>
    </source>
</evidence>
<keyword evidence="3 5" id="KW-0378">Hydrolase</keyword>
<name>A0A6A5XKR8_9PLEO</name>
<dbReference type="RefSeq" id="XP_033382227.1">
    <property type="nucleotide sequence ID" value="XM_033523676.1"/>
</dbReference>
<dbReference type="EMBL" id="ML978071">
    <property type="protein sequence ID" value="KAF2013888.1"/>
    <property type="molecule type" value="Genomic_DNA"/>
</dbReference>
<dbReference type="InterPro" id="IPR006710">
    <property type="entry name" value="Glyco_hydro_43"/>
</dbReference>
<dbReference type="GO" id="GO:0005975">
    <property type="term" value="P:carbohydrate metabolic process"/>
    <property type="evidence" value="ECO:0007669"/>
    <property type="project" value="InterPro"/>
</dbReference>
<evidence type="ECO:0000313" key="6">
    <source>
        <dbReference type="EMBL" id="KAF2013888.1"/>
    </source>
</evidence>
<dbReference type="Gene3D" id="2.115.10.20">
    <property type="entry name" value="Glycosyl hydrolase domain, family 43"/>
    <property type="match status" value="1"/>
</dbReference>
<comment type="similarity">
    <text evidence="1 5">Belongs to the glycosyl hydrolase 43 family.</text>
</comment>
<organism evidence="6 7">
    <name type="scientific">Aaosphaeria arxii CBS 175.79</name>
    <dbReference type="NCBI Taxonomy" id="1450172"/>
    <lineage>
        <taxon>Eukaryota</taxon>
        <taxon>Fungi</taxon>
        <taxon>Dikarya</taxon>
        <taxon>Ascomycota</taxon>
        <taxon>Pezizomycotina</taxon>
        <taxon>Dothideomycetes</taxon>
        <taxon>Pleosporomycetidae</taxon>
        <taxon>Pleosporales</taxon>
        <taxon>Pleosporales incertae sedis</taxon>
        <taxon>Aaosphaeria</taxon>
    </lineage>
</organism>
<protein>
    <submittedName>
        <fullName evidence="6">Glycoside hydrolase family 43 protein</fullName>
    </submittedName>
</protein>
<dbReference type="GeneID" id="54281073"/>
<dbReference type="CDD" id="cd18820">
    <property type="entry name" value="GH43_LbAraf43-like"/>
    <property type="match status" value="1"/>
</dbReference>
<sequence length="390" mass="43374">MQLPRAYNNHILNITDRSCADPYVLFHNGTYYMTFTADGNRVEVWSGESLFDFESKCTKTVIWRPPPDTEYTADVWAPEIHAIHGKWYVYFAAAHPAFGNRTHRMYVLEGPSASESPLDAAKWKFHSKLHGMRDDQWAIDGTAITLQGTMYFVYSGWPIGETLSASKQEIFIMKMESPTKVIAPPVRISSPDYQWEYSGKSGINEGPQFLSSPDGRWTGIAYSCAGSWTSEYKMNVLHFSGGNPLNADHWKKWSRPLLASNKNNTPPYGPGHGNFVLVNGQSTPEVWGCFHATDEKTGWEGRRARVMRVGWSDAGPYMGDGECGRCSGDVDHFLYGCREGCGCGEKKPEEGGGKPGKSVDHTGVGVDVVKSRIVGEAKGLFGKVERVFNK</sequence>
<keyword evidence="7" id="KW-1185">Reference proteome</keyword>
<dbReference type="SUPFAM" id="SSF75005">
    <property type="entry name" value="Arabinanase/levansucrase/invertase"/>
    <property type="match status" value="1"/>
</dbReference>
<dbReference type="InterPro" id="IPR023296">
    <property type="entry name" value="Glyco_hydro_beta-prop_sf"/>
</dbReference>
<dbReference type="GO" id="GO:0004553">
    <property type="term" value="F:hydrolase activity, hydrolyzing O-glycosyl compounds"/>
    <property type="evidence" value="ECO:0007669"/>
    <property type="project" value="InterPro"/>
</dbReference>
<accession>A0A6A5XKR8</accession>
<dbReference type="Proteomes" id="UP000799778">
    <property type="component" value="Unassembled WGS sequence"/>
</dbReference>
<evidence type="ECO:0000256" key="3">
    <source>
        <dbReference type="ARBA" id="ARBA00022801"/>
    </source>
</evidence>
<evidence type="ECO:0000256" key="4">
    <source>
        <dbReference type="ARBA" id="ARBA00023295"/>
    </source>
</evidence>
<reference evidence="6" key="1">
    <citation type="journal article" date="2020" name="Stud. Mycol.">
        <title>101 Dothideomycetes genomes: a test case for predicting lifestyles and emergence of pathogens.</title>
        <authorList>
            <person name="Haridas S."/>
            <person name="Albert R."/>
            <person name="Binder M."/>
            <person name="Bloem J."/>
            <person name="Labutti K."/>
            <person name="Salamov A."/>
            <person name="Andreopoulos B."/>
            <person name="Baker S."/>
            <person name="Barry K."/>
            <person name="Bills G."/>
            <person name="Bluhm B."/>
            <person name="Cannon C."/>
            <person name="Castanera R."/>
            <person name="Culley D."/>
            <person name="Daum C."/>
            <person name="Ezra D."/>
            <person name="Gonzalez J."/>
            <person name="Henrissat B."/>
            <person name="Kuo A."/>
            <person name="Liang C."/>
            <person name="Lipzen A."/>
            <person name="Lutzoni F."/>
            <person name="Magnuson J."/>
            <person name="Mondo S."/>
            <person name="Nolan M."/>
            <person name="Ohm R."/>
            <person name="Pangilinan J."/>
            <person name="Park H.-J."/>
            <person name="Ramirez L."/>
            <person name="Alfaro M."/>
            <person name="Sun H."/>
            <person name="Tritt A."/>
            <person name="Yoshinaga Y."/>
            <person name="Zwiers L.-H."/>
            <person name="Turgeon B."/>
            <person name="Goodwin S."/>
            <person name="Spatafora J."/>
            <person name="Crous P."/>
            <person name="Grigoriev I."/>
        </authorList>
    </citation>
    <scope>NUCLEOTIDE SEQUENCE</scope>
    <source>
        <strain evidence="6">CBS 175.79</strain>
    </source>
</reference>
<evidence type="ECO:0000313" key="7">
    <source>
        <dbReference type="Proteomes" id="UP000799778"/>
    </source>
</evidence>
<keyword evidence="4 5" id="KW-0326">Glycosidase</keyword>
<keyword evidence="2" id="KW-0732">Signal</keyword>
<dbReference type="AlphaFoldDB" id="A0A6A5XKR8"/>